<comment type="subcellular location">
    <subcellularLocation>
        <location evidence="1">Membrane</location>
    </subcellularLocation>
</comment>
<dbReference type="Pfam" id="PF01490">
    <property type="entry name" value="Aa_trans"/>
    <property type="match status" value="1"/>
</dbReference>
<keyword evidence="5 8" id="KW-1133">Transmembrane helix</keyword>
<dbReference type="GO" id="GO:0016020">
    <property type="term" value="C:membrane"/>
    <property type="evidence" value="ECO:0007669"/>
    <property type="project" value="UniProtKB-SubCell"/>
</dbReference>
<feature type="region of interest" description="Disordered" evidence="7">
    <location>
        <begin position="1"/>
        <end position="26"/>
    </location>
</feature>
<feature type="transmembrane region" description="Helical" evidence="8">
    <location>
        <begin position="341"/>
        <end position="359"/>
    </location>
</feature>
<sequence>MVTAARGGVNFPASTRATSRPDGRSVRVERRRWVDRARRHGRRRTDDRIQSRAIGDAAVRERGSVDGSDGRLTPTYAGSTARGGRRRIESELGTSTTEQAGRNVTNILLEAGWSGLIVLGTLGLVTNYTGKILIACQRRGTLPASERSTEGAGGSTLWSATGVVGDDVCPDEFYERPAERALTSYEDIGEAAFGKLGRNFITSVLYTELIGTAGLFFILEGDHLATLFHAKGKEELFACAAALFMVPTTWLFDLSKLSYVGALGLYASTVLTGVVSYELIHQYTTTGSLPHLAETTFVNWSTFPVSFGLLAFVYAGHAVFPAIYASMEKPEEYEKMLDESYIVVGLNCLALGCAGYALFGNEVSDQVTLSLDTGALATLAFGLTAINPFAKFALTLDPVAKGVDSKLGFRVRDSKSDALVSRLLRTALGVLTLGAAIKLPFFGVGMSLVGAALTLSVSVTFPSMCYLRMFGDELSRGERWLNYAILGIGFTCAASGTAAAFQSALEISG</sequence>
<feature type="transmembrane region" description="Helical" evidence="8">
    <location>
        <begin position="300"/>
        <end position="320"/>
    </location>
</feature>
<name>A0A090M717_OSTTA</name>
<evidence type="ECO:0000313" key="10">
    <source>
        <dbReference type="EMBL" id="CEF98467.1"/>
    </source>
</evidence>
<proteinExistence type="predicted"/>
<feature type="transmembrane region" description="Helical" evidence="8">
    <location>
        <begin position="235"/>
        <end position="252"/>
    </location>
</feature>
<dbReference type="GeneID" id="9833398"/>
<feature type="region of interest" description="Disordered" evidence="7">
    <location>
        <begin position="61"/>
        <end position="96"/>
    </location>
</feature>
<comment type="caution">
    <text evidence="10">The sequence shown here is derived from an EMBL/GenBank/DDBJ whole genome shotgun (WGS) entry which is preliminary data.</text>
</comment>
<reference evidence="11" key="1">
    <citation type="journal article" date="2006" name="Proc. Natl. Acad. Sci. U.S.A.">
        <title>Genome analysis of the smallest free-living eukaryote Ostreococcus tauri unveils many unique features.</title>
        <authorList>
            <person name="Derelle E."/>
            <person name="Ferraz C."/>
            <person name="Rombauts S."/>
            <person name="Rouze P."/>
            <person name="Worden A.Z."/>
            <person name="Robbens S."/>
            <person name="Partensky F."/>
            <person name="Degroeve S."/>
            <person name="Echeynie S."/>
            <person name="Cooke R."/>
            <person name="Saeys Y."/>
            <person name="Wuyts J."/>
            <person name="Jabbari K."/>
            <person name="Bowler C."/>
            <person name="Panaud O."/>
            <person name="Piegu B."/>
            <person name="Ball S.G."/>
            <person name="Ral J.-P."/>
            <person name="Bouget F.-Y."/>
            <person name="Piganeau G."/>
            <person name="De Baets B."/>
            <person name="Picard A."/>
            <person name="Delseny M."/>
            <person name="Demaille J."/>
            <person name="Van de Peer Y."/>
            <person name="Moreau H."/>
        </authorList>
    </citation>
    <scope>NUCLEOTIDE SEQUENCE [LARGE SCALE GENOMIC DNA]</scope>
    <source>
        <strain evidence="11">OTTH 0595 / CCAP 157/2 / RCC745</strain>
    </source>
</reference>
<dbReference type="OrthoDB" id="655540at2759"/>
<feature type="transmembrane region" description="Helical" evidence="8">
    <location>
        <begin position="448"/>
        <end position="468"/>
    </location>
</feature>
<dbReference type="InParanoid" id="A0A090M717"/>
<keyword evidence="2" id="KW-0813">Transport</keyword>
<dbReference type="FunCoup" id="A0A090M717">
    <property type="interactions" value="147"/>
</dbReference>
<evidence type="ECO:0000256" key="1">
    <source>
        <dbReference type="ARBA" id="ARBA00004370"/>
    </source>
</evidence>
<evidence type="ECO:0000256" key="7">
    <source>
        <dbReference type="SAM" id="MobiDB-lite"/>
    </source>
</evidence>
<dbReference type="PANTHER" id="PTHR48017">
    <property type="entry name" value="OS05G0424000 PROTEIN-RELATED"/>
    <property type="match status" value="1"/>
</dbReference>
<evidence type="ECO:0000256" key="6">
    <source>
        <dbReference type="ARBA" id="ARBA00023136"/>
    </source>
</evidence>
<organism evidence="10 11">
    <name type="scientific">Ostreococcus tauri</name>
    <name type="common">Marine green alga</name>
    <dbReference type="NCBI Taxonomy" id="70448"/>
    <lineage>
        <taxon>Eukaryota</taxon>
        <taxon>Viridiplantae</taxon>
        <taxon>Chlorophyta</taxon>
        <taxon>Mamiellophyceae</taxon>
        <taxon>Mamiellales</taxon>
        <taxon>Bathycoccaceae</taxon>
        <taxon>Ostreococcus</taxon>
    </lineage>
</organism>
<evidence type="ECO:0000259" key="9">
    <source>
        <dbReference type="Pfam" id="PF01490"/>
    </source>
</evidence>
<dbReference type="RefSeq" id="XP_022839278.1">
    <property type="nucleotide sequence ID" value="XM_022984083.1"/>
</dbReference>
<feature type="domain" description="Amino acid transporter transmembrane" evidence="9">
    <location>
        <begin position="179"/>
        <end position="501"/>
    </location>
</feature>
<evidence type="ECO:0000256" key="4">
    <source>
        <dbReference type="ARBA" id="ARBA00022970"/>
    </source>
</evidence>
<evidence type="ECO:0000313" key="11">
    <source>
        <dbReference type="Proteomes" id="UP000009170"/>
    </source>
</evidence>
<dbReference type="InterPro" id="IPR013057">
    <property type="entry name" value="AA_transpt_TM"/>
</dbReference>
<feature type="transmembrane region" description="Helical" evidence="8">
    <location>
        <begin position="423"/>
        <end position="442"/>
    </location>
</feature>
<feature type="transmembrane region" description="Helical" evidence="8">
    <location>
        <begin position="200"/>
        <end position="219"/>
    </location>
</feature>
<keyword evidence="4" id="KW-0029">Amino-acid transport</keyword>
<feature type="transmembrane region" description="Helical" evidence="8">
    <location>
        <begin position="259"/>
        <end position="280"/>
    </location>
</feature>
<reference evidence="10 11" key="2">
    <citation type="journal article" date="2014" name="BMC Genomics">
        <title>An improved genome of the model marine alga Ostreococcus tauri unfolds by assessing Illumina de novo assemblies.</title>
        <authorList>
            <person name="Blanc-Mathieu R."/>
            <person name="Verhelst B."/>
            <person name="Derelle E."/>
            <person name="Rombauts S."/>
            <person name="Bouget F.Y."/>
            <person name="Carre I."/>
            <person name="Chateau A."/>
            <person name="Eyre-Walker A."/>
            <person name="Grimsley N."/>
            <person name="Moreau H."/>
            <person name="Piegu B."/>
            <person name="Rivals E."/>
            <person name="Schackwitz W."/>
            <person name="Van de Peer Y."/>
            <person name="Piganeau G."/>
        </authorList>
    </citation>
    <scope>NUCLEOTIDE SEQUENCE [LARGE SCALE GENOMIC DNA]</scope>
    <source>
        <strain evidence="11">OTTH 0595 / CCAP 157/2 / RCC745</strain>
    </source>
</reference>
<evidence type="ECO:0000256" key="8">
    <source>
        <dbReference type="SAM" id="Phobius"/>
    </source>
</evidence>
<gene>
    <name evidence="10" type="ORF">OT_ostta06g03640</name>
</gene>
<keyword evidence="6 8" id="KW-0472">Membrane</keyword>
<dbReference type="EMBL" id="CAID01000006">
    <property type="protein sequence ID" value="CEF98467.1"/>
    <property type="molecule type" value="Genomic_DNA"/>
</dbReference>
<feature type="transmembrane region" description="Helical" evidence="8">
    <location>
        <begin position="480"/>
        <end position="501"/>
    </location>
</feature>
<accession>A0A090M717</accession>
<feature type="transmembrane region" description="Helical" evidence="8">
    <location>
        <begin position="379"/>
        <end position="403"/>
    </location>
</feature>
<protein>
    <submittedName>
        <fullName evidence="10">Amino acid transporter, transmembrane</fullName>
    </submittedName>
</protein>
<dbReference type="Proteomes" id="UP000009170">
    <property type="component" value="Unassembled WGS sequence"/>
</dbReference>
<dbReference type="KEGG" id="ota:OT_ostta06g03640"/>
<keyword evidence="3 8" id="KW-0812">Transmembrane</keyword>
<evidence type="ECO:0000256" key="2">
    <source>
        <dbReference type="ARBA" id="ARBA00022448"/>
    </source>
</evidence>
<evidence type="ECO:0000256" key="5">
    <source>
        <dbReference type="ARBA" id="ARBA00022989"/>
    </source>
</evidence>
<keyword evidence="11" id="KW-1185">Reference proteome</keyword>
<dbReference type="AlphaFoldDB" id="A0A090M717"/>
<evidence type="ECO:0000256" key="3">
    <source>
        <dbReference type="ARBA" id="ARBA00022692"/>
    </source>
</evidence>
<dbReference type="GO" id="GO:0006865">
    <property type="term" value="P:amino acid transport"/>
    <property type="evidence" value="ECO:0007669"/>
    <property type="project" value="UniProtKB-KW"/>
</dbReference>